<feature type="signal peptide" evidence="1">
    <location>
        <begin position="1"/>
        <end position="23"/>
    </location>
</feature>
<evidence type="ECO:0008006" key="4">
    <source>
        <dbReference type="Google" id="ProtNLM"/>
    </source>
</evidence>
<proteinExistence type="predicted"/>
<sequence>MERASHVSSTIIVMALLVHTAAAASKEDIVFVEASWKEYVSKDHDPAWRKGDDMLSKAGFKMRPFSGGELNQPVREPLHSHFGNMTLQLYPPLIKQDFYQQYHQPTFWPYCESLEECVVYSQNVSAVPSVPLVMALPPGVGAVDFYIDLAIDCVETVNVTRACQVTVAAYPEPFIVKRNVSSICSSAMVGQYFGFYNREGGSIDQLTVTCKGAYSRVLGLLRLGGKTGRASRALNRMDFVGMAAN</sequence>
<dbReference type="AlphaFoldDB" id="A0AAV1IFE7"/>
<comment type="caution">
    <text evidence="2">The sequence shown here is derived from an EMBL/GenBank/DDBJ whole genome shotgun (WGS) entry which is preliminary data.</text>
</comment>
<reference evidence="2 3" key="1">
    <citation type="submission" date="2023-10" db="EMBL/GenBank/DDBJ databases">
        <authorList>
            <person name="Maclean D."/>
            <person name="Macfadyen A."/>
        </authorList>
    </citation>
    <scope>NUCLEOTIDE SEQUENCE [LARGE SCALE GENOMIC DNA]</scope>
</reference>
<evidence type="ECO:0000313" key="3">
    <source>
        <dbReference type="Proteomes" id="UP001314263"/>
    </source>
</evidence>
<feature type="chain" id="PRO_5043796644" description="Extracellular protein" evidence="1">
    <location>
        <begin position="24"/>
        <end position="245"/>
    </location>
</feature>
<keyword evidence="1" id="KW-0732">Signal</keyword>
<organism evidence="2 3">
    <name type="scientific">Coccomyxa viridis</name>
    <dbReference type="NCBI Taxonomy" id="1274662"/>
    <lineage>
        <taxon>Eukaryota</taxon>
        <taxon>Viridiplantae</taxon>
        <taxon>Chlorophyta</taxon>
        <taxon>core chlorophytes</taxon>
        <taxon>Trebouxiophyceae</taxon>
        <taxon>Trebouxiophyceae incertae sedis</taxon>
        <taxon>Coccomyxaceae</taxon>
        <taxon>Coccomyxa</taxon>
    </lineage>
</organism>
<keyword evidence="3" id="KW-1185">Reference proteome</keyword>
<dbReference type="EMBL" id="CAUYUE010000013">
    <property type="protein sequence ID" value="CAK0785814.1"/>
    <property type="molecule type" value="Genomic_DNA"/>
</dbReference>
<dbReference type="Proteomes" id="UP001314263">
    <property type="component" value="Unassembled WGS sequence"/>
</dbReference>
<evidence type="ECO:0000256" key="1">
    <source>
        <dbReference type="SAM" id="SignalP"/>
    </source>
</evidence>
<name>A0AAV1IFE7_9CHLO</name>
<protein>
    <recommendedName>
        <fullName evidence="4">Extracellular protein</fullName>
    </recommendedName>
</protein>
<accession>A0AAV1IFE7</accession>
<evidence type="ECO:0000313" key="2">
    <source>
        <dbReference type="EMBL" id="CAK0785814.1"/>
    </source>
</evidence>
<gene>
    <name evidence="2" type="ORF">CVIRNUC_009026</name>
</gene>